<evidence type="ECO:0000313" key="2">
    <source>
        <dbReference type="WBParaSite" id="ALUE_0001112101-mRNA-1"/>
    </source>
</evidence>
<dbReference type="WBParaSite" id="ALUE_0001112101-mRNA-1">
    <property type="protein sequence ID" value="ALUE_0001112101-mRNA-1"/>
    <property type="gene ID" value="ALUE_0001112101"/>
</dbReference>
<reference evidence="2" key="1">
    <citation type="submission" date="2017-02" db="UniProtKB">
        <authorList>
            <consortium name="WormBaseParasite"/>
        </authorList>
    </citation>
    <scope>IDENTIFICATION</scope>
</reference>
<keyword evidence="1" id="KW-1185">Reference proteome</keyword>
<dbReference type="AlphaFoldDB" id="A0A0M3I3C3"/>
<name>A0A0M3I3C3_ASCLU</name>
<protein>
    <submittedName>
        <fullName evidence="2">Secreted protein</fullName>
    </submittedName>
</protein>
<organism evidence="1 2">
    <name type="scientific">Ascaris lumbricoides</name>
    <name type="common">Giant roundworm</name>
    <dbReference type="NCBI Taxonomy" id="6252"/>
    <lineage>
        <taxon>Eukaryota</taxon>
        <taxon>Metazoa</taxon>
        <taxon>Ecdysozoa</taxon>
        <taxon>Nematoda</taxon>
        <taxon>Chromadorea</taxon>
        <taxon>Rhabditida</taxon>
        <taxon>Spirurina</taxon>
        <taxon>Ascaridomorpha</taxon>
        <taxon>Ascaridoidea</taxon>
        <taxon>Ascarididae</taxon>
        <taxon>Ascaris</taxon>
    </lineage>
</organism>
<dbReference type="Proteomes" id="UP000036681">
    <property type="component" value="Unplaced"/>
</dbReference>
<sequence length="63" mass="7109">MLVRYYLLALTICRTTGNENYRVNTTAVVLLSLDSYGTIHGETNICQNFLLLLTALFISTKTH</sequence>
<evidence type="ECO:0000313" key="1">
    <source>
        <dbReference type="Proteomes" id="UP000036681"/>
    </source>
</evidence>
<proteinExistence type="predicted"/>
<accession>A0A0M3I3C3</accession>